<dbReference type="Proteomes" id="UP000053258">
    <property type="component" value="Unassembled WGS sequence"/>
</dbReference>
<dbReference type="InterPro" id="IPR026234">
    <property type="entry name" value="MRGPCRFAMILY"/>
</dbReference>
<evidence type="ECO:0000256" key="7">
    <source>
        <dbReference type="ARBA" id="ARBA00023224"/>
    </source>
</evidence>
<reference evidence="10 11" key="1">
    <citation type="submission" date="2014-06" db="EMBL/GenBank/DDBJ databases">
        <title>Genome evolution of avian class.</title>
        <authorList>
            <person name="Zhang G."/>
            <person name="Li C."/>
        </authorList>
    </citation>
    <scope>NUCLEOTIDE SEQUENCE [LARGE SCALE GENOMIC DNA]</scope>
    <source>
        <strain evidence="10">BGI_N305</strain>
    </source>
</reference>
<keyword evidence="6" id="KW-0675">Receptor</keyword>
<dbReference type="PROSITE" id="PS50262">
    <property type="entry name" value="G_PROTEIN_RECEP_F1_2"/>
    <property type="match status" value="1"/>
</dbReference>
<feature type="non-terminal residue" evidence="10">
    <location>
        <position position="1"/>
    </location>
</feature>
<protein>
    <submittedName>
        <fullName evidence="10">Proto-oncogene Mas</fullName>
    </submittedName>
</protein>
<evidence type="ECO:0000313" key="10">
    <source>
        <dbReference type="EMBL" id="KFW79935.1"/>
    </source>
</evidence>
<keyword evidence="5 8" id="KW-0472">Membrane</keyword>
<evidence type="ECO:0000256" key="1">
    <source>
        <dbReference type="ARBA" id="ARBA00004141"/>
    </source>
</evidence>
<keyword evidence="4" id="KW-0297">G-protein coupled receptor</keyword>
<evidence type="ECO:0000313" key="11">
    <source>
        <dbReference type="Proteomes" id="UP000053258"/>
    </source>
</evidence>
<dbReference type="PANTHER" id="PTHR11334">
    <property type="entry name" value="MAS-RELATED G-PROTEIN COUPLED RECEPTOR"/>
    <property type="match status" value="1"/>
</dbReference>
<feature type="non-terminal residue" evidence="10">
    <location>
        <position position="177"/>
    </location>
</feature>
<dbReference type="AlphaFoldDB" id="A0A093Q0F2"/>
<evidence type="ECO:0000256" key="6">
    <source>
        <dbReference type="ARBA" id="ARBA00023170"/>
    </source>
</evidence>
<feature type="transmembrane region" description="Helical" evidence="8">
    <location>
        <begin position="100"/>
        <end position="120"/>
    </location>
</feature>
<dbReference type="OrthoDB" id="9631784at2759"/>
<keyword evidence="3 8" id="KW-1133">Transmembrane helix</keyword>
<evidence type="ECO:0000259" key="9">
    <source>
        <dbReference type="PROSITE" id="PS50262"/>
    </source>
</evidence>
<feature type="transmembrane region" description="Helical" evidence="8">
    <location>
        <begin position="27"/>
        <end position="46"/>
    </location>
</feature>
<dbReference type="SUPFAM" id="SSF81321">
    <property type="entry name" value="Family A G protein-coupled receptor-like"/>
    <property type="match status" value="1"/>
</dbReference>
<evidence type="ECO:0000256" key="4">
    <source>
        <dbReference type="ARBA" id="ARBA00023040"/>
    </source>
</evidence>
<sequence length="177" mass="20069">LLTAISIERCGSILCPLWYRCHRPQHLSGVMCALLWVLSVAVIATVTSPCLAHKDELCQMSLISMYILNLLIFAPPMVISSTVLFIKVKCGSQQQQPRRLHIIIFLTVLFFLIFALPLSLSNFLQQLSYTVVSSQVVFLLACIHSSIKPLTYFLMGSCWRRCSLVSLRVSFQRVFEE</sequence>
<proteinExistence type="predicted"/>
<dbReference type="GO" id="GO:0005886">
    <property type="term" value="C:plasma membrane"/>
    <property type="evidence" value="ECO:0007669"/>
    <property type="project" value="TreeGrafter"/>
</dbReference>
<comment type="subcellular location">
    <subcellularLocation>
        <location evidence="1">Membrane</location>
        <topology evidence="1">Multi-pass membrane protein</topology>
    </subcellularLocation>
</comment>
<dbReference type="InterPro" id="IPR017452">
    <property type="entry name" value="GPCR_Rhodpsn_7TM"/>
</dbReference>
<gene>
    <name evidence="10" type="ORF">N305_01596</name>
</gene>
<evidence type="ECO:0000256" key="5">
    <source>
        <dbReference type="ARBA" id="ARBA00023136"/>
    </source>
</evidence>
<dbReference type="GO" id="GO:0004930">
    <property type="term" value="F:G protein-coupled receptor activity"/>
    <property type="evidence" value="ECO:0007669"/>
    <property type="project" value="UniProtKB-KW"/>
</dbReference>
<keyword evidence="11" id="KW-1185">Reference proteome</keyword>
<keyword evidence="7" id="KW-0807">Transducer</keyword>
<dbReference type="Gene3D" id="1.20.1070.10">
    <property type="entry name" value="Rhodopsin 7-helix transmembrane proteins"/>
    <property type="match status" value="1"/>
</dbReference>
<dbReference type="PRINTS" id="PR02108">
    <property type="entry name" value="MRGPCRFAMILY"/>
</dbReference>
<feature type="domain" description="G-protein coupled receptors family 1 profile" evidence="9">
    <location>
        <begin position="1"/>
        <end position="152"/>
    </location>
</feature>
<dbReference type="EMBL" id="KL670657">
    <property type="protein sequence ID" value="KFW79935.1"/>
    <property type="molecule type" value="Genomic_DNA"/>
</dbReference>
<evidence type="ECO:0000256" key="2">
    <source>
        <dbReference type="ARBA" id="ARBA00022692"/>
    </source>
</evidence>
<feature type="transmembrane region" description="Helical" evidence="8">
    <location>
        <begin position="66"/>
        <end position="88"/>
    </location>
</feature>
<accession>A0A093Q0F2</accession>
<name>A0A093Q0F2_9PASS</name>
<evidence type="ECO:0000256" key="3">
    <source>
        <dbReference type="ARBA" id="ARBA00022989"/>
    </source>
</evidence>
<keyword evidence="2 8" id="KW-0812">Transmembrane</keyword>
<dbReference type="PANTHER" id="PTHR11334:SF68">
    <property type="entry name" value="G-PROTEIN COUPLED RECEPTORS FAMILY 1 PROFILE DOMAIN-CONTAINING PROTEIN-RELATED"/>
    <property type="match status" value="1"/>
</dbReference>
<feature type="transmembrane region" description="Helical" evidence="8">
    <location>
        <begin position="126"/>
        <end position="147"/>
    </location>
</feature>
<organism evidence="10 11">
    <name type="scientific">Manacus vitellinus</name>
    <name type="common">golden-collared manakin</name>
    <dbReference type="NCBI Taxonomy" id="328815"/>
    <lineage>
        <taxon>Eukaryota</taxon>
        <taxon>Metazoa</taxon>
        <taxon>Chordata</taxon>
        <taxon>Craniata</taxon>
        <taxon>Vertebrata</taxon>
        <taxon>Euteleostomi</taxon>
        <taxon>Archelosauria</taxon>
        <taxon>Archosauria</taxon>
        <taxon>Dinosauria</taxon>
        <taxon>Saurischia</taxon>
        <taxon>Theropoda</taxon>
        <taxon>Coelurosauria</taxon>
        <taxon>Aves</taxon>
        <taxon>Neognathae</taxon>
        <taxon>Neoaves</taxon>
        <taxon>Telluraves</taxon>
        <taxon>Australaves</taxon>
        <taxon>Passeriformes</taxon>
        <taxon>Pipridae</taxon>
        <taxon>Manacus</taxon>
    </lineage>
</organism>
<evidence type="ECO:0000256" key="8">
    <source>
        <dbReference type="SAM" id="Phobius"/>
    </source>
</evidence>